<sequence length="68" mass="7103">MPMAHMHLVDMVILSGVLRMALMVRGPHGAPVSVPIGQSASAVAAYANQGYMTMVEKMGTSEMQSGGL</sequence>
<dbReference type="AlphaFoldDB" id="A0A164TTN9"/>
<feature type="signal peptide" evidence="1">
    <location>
        <begin position="1"/>
        <end position="23"/>
    </location>
</feature>
<protein>
    <submittedName>
        <fullName evidence="2">Uncharacterized protein</fullName>
    </submittedName>
</protein>
<feature type="chain" id="PRO_5007853439" evidence="1">
    <location>
        <begin position="24"/>
        <end position="68"/>
    </location>
</feature>
<evidence type="ECO:0000313" key="4">
    <source>
        <dbReference type="Proteomes" id="UP000077755"/>
    </source>
</evidence>
<keyword evidence="1" id="KW-0732">Signal</keyword>
<evidence type="ECO:0000313" key="2">
    <source>
        <dbReference type="EMBL" id="KZM87944.1"/>
    </source>
</evidence>
<dbReference type="Proteomes" id="UP000077755">
    <property type="component" value="Chromosome 7"/>
</dbReference>
<evidence type="ECO:0000256" key="1">
    <source>
        <dbReference type="SAM" id="SignalP"/>
    </source>
</evidence>
<gene>
    <name evidence="2" type="ORF">DCAR_025045</name>
    <name evidence="3" type="ORF">DCAR_0728750</name>
</gene>
<dbReference type="EMBL" id="CP093349">
    <property type="protein sequence ID" value="WOH09294.1"/>
    <property type="molecule type" value="Genomic_DNA"/>
</dbReference>
<name>A0A164TTN9_DAUCS</name>
<keyword evidence="4" id="KW-1185">Reference proteome</keyword>
<dbReference type="Gramene" id="KZM87944">
    <property type="protein sequence ID" value="KZM87944"/>
    <property type="gene ID" value="DCAR_025045"/>
</dbReference>
<accession>A0A164TTN9</accession>
<dbReference type="EMBL" id="LNRQ01000007">
    <property type="protein sequence ID" value="KZM87944.1"/>
    <property type="molecule type" value="Genomic_DNA"/>
</dbReference>
<evidence type="ECO:0000313" key="3">
    <source>
        <dbReference type="EMBL" id="WOH09294.1"/>
    </source>
</evidence>
<proteinExistence type="predicted"/>
<organism evidence="2">
    <name type="scientific">Daucus carota subsp. sativus</name>
    <name type="common">Carrot</name>
    <dbReference type="NCBI Taxonomy" id="79200"/>
    <lineage>
        <taxon>Eukaryota</taxon>
        <taxon>Viridiplantae</taxon>
        <taxon>Streptophyta</taxon>
        <taxon>Embryophyta</taxon>
        <taxon>Tracheophyta</taxon>
        <taxon>Spermatophyta</taxon>
        <taxon>Magnoliopsida</taxon>
        <taxon>eudicotyledons</taxon>
        <taxon>Gunneridae</taxon>
        <taxon>Pentapetalae</taxon>
        <taxon>asterids</taxon>
        <taxon>campanulids</taxon>
        <taxon>Apiales</taxon>
        <taxon>Apiaceae</taxon>
        <taxon>Apioideae</taxon>
        <taxon>Scandiceae</taxon>
        <taxon>Daucinae</taxon>
        <taxon>Daucus</taxon>
        <taxon>Daucus sect. Daucus</taxon>
    </lineage>
</organism>
<reference evidence="3" key="2">
    <citation type="submission" date="2022-03" db="EMBL/GenBank/DDBJ databases">
        <title>Draft title - Genomic analysis of global carrot germplasm unveils the trajectory of domestication and the origin of high carotenoid orange carrot.</title>
        <authorList>
            <person name="Iorizzo M."/>
            <person name="Ellison S."/>
            <person name="Senalik D."/>
            <person name="Macko-Podgorni A."/>
            <person name="Grzebelus D."/>
            <person name="Bostan H."/>
            <person name="Rolling W."/>
            <person name="Curaba J."/>
            <person name="Simon P."/>
        </authorList>
    </citation>
    <scope>NUCLEOTIDE SEQUENCE</scope>
    <source>
        <tissue evidence="3">Leaf</tissue>
    </source>
</reference>
<reference evidence="2" key="1">
    <citation type="journal article" date="2016" name="Nat. Genet.">
        <title>A high-quality carrot genome assembly provides new insights into carotenoid accumulation and asterid genome evolution.</title>
        <authorList>
            <person name="Iorizzo M."/>
            <person name="Ellison S."/>
            <person name="Senalik D."/>
            <person name="Zeng P."/>
            <person name="Satapoomin P."/>
            <person name="Huang J."/>
            <person name="Bowman M."/>
            <person name="Iovene M."/>
            <person name="Sanseverino W."/>
            <person name="Cavagnaro P."/>
            <person name="Yildiz M."/>
            <person name="Macko-Podgorni A."/>
            <person name="Moranska E."/>
            <person name="Grzebelus E."/>
            <person name="Grzebelus D."/>
            <person name="Ashrafi H."/>
            <person name="Zheng Z."/>
            <person name="Cheng S."/>
            <person name="Spooner D."/>
            <person name="Van Deynze A."/>
            <person name="Simon P."/>
        </authorList>
    </citation>
    <scope>NUCLEOTIDE SEQUENCE [LARGE SCALE GENOMIC DNA]</scope>
    <source>
        <tissue evidence="2">Leaf</tissue>
    </source>
</reference>